<gene>
    <name evidence="12" type="ORF">NTEN_LOCUS18536</name>
</gene>
<evidence type="ECO:0000256" key="6">
    <source>
        <dbReference type="ARBA" id="ARBA00023136"/>
    </source>
</evidence>
<dbReference type="GO" id="GO:0015276">
    <property type="term" value="F:ligand-gated monoatomic ion channel activity"/>
    <property type="evidence" value="ECO:0007669"/>
    <property type="project" value="InterPro"/>
</dbReference>
<dbReference type="AlphaFoldDB" id="A0A6H5HIX5"/>
<keyword evidence="13" id="KW-1185">Reference proteome</keyword>
<dbReference type="InterPro" id="IPR019594">
    <property type="entry name" value="Glu/Gly-bd"/>
</dbReference>
<dbReference type="SMART" id="SM00918">
    <property type="entry name" value="Lig_chan-Glu_bd"/>
    <property type="match status" value="1"/>
</dbReference>
<accession>A0A6H5HIX5</accession>
<keyword evidence="9" id="KW-1071">Ligand-gated ion channel</keyword>
<dbReference type="Pfam" id="PF10613">
    <property type="entry name" value="Lig_chan-Glu_bd"/>
    <property type="match status" value="1"/>
</dbReference>
<protein>
    <recommendedName>
        <fullName evidence="11">Ionotropic glutamate receptor L-glutamate and glycine-binding domain-containing protein</fullName>
    </recommendedName>
</protein>
<evidence type="ECO:0000256" key="2">
    <source>
        <dbReference type="ARBA" id="ARBA00022448"/>
    </source>
</evidence>
<dbReference type="Gene3D" id="3.40.50.2300">
    <property type="match status" value="2"/>
</dbReference>
<evidence type="ECO:0000256" key="1">
    <source>
        <dbReference type="ARBA" id="ARBA00004141"/>
    </source>
</evidence>
<name>A0A6H5HIX5_9HEMI</name>
<keyword evidence="3" id="KW-0812">Transmembrane</keyword>
<keyword evidence="7" id="KW-0675">Receptor</keyword>
<dbReference type="OrthoDB" id="5984008at2759"/>
<evidence type="ECO:0000313" key="13">
    <source>
        <dbReference type="Proteomes" id="UP000479000"/>
    </source>
</evidence>
<keyword evidence="8" id="KW-0325">Glycoprotein</keyword>
<dbReference type="InterPro" id="IPR028082">
    <property type="entry name" value="Peripla_BP_I"/>
</dbReference>
<organism evidence="12 13">
    <name type="scientific">Nesidiocoris tenuis</name>
    <dbReference type="NCBI Taxonomy" id="355587"/>
    <lineage>
        <taxon>Eukaryota</taxon>
        <taxon>Metazoa</taxon>
        <taxon>Ecdysozoa</taxon>
        <taxon>Arthropoda</taxon>
        <taxon>Hexapoda</taxon>
        <taxon>Insecta</taxon>
        <taxon>Pterygota</taxon>
        <taxon>Neoptera</taxon>
        <taxon>Paraneoptera</taxon>
        <taxon>Hemiptera</taxon>
        <taxon>Heteroptera</taxon>
        <taxon>Panheteroptera</taxon>
        <taxon>Cimicomorpha</taxon>
        <taxon>Miridae</taxon>
        <taxon>Dicyphina</taxon>
        <taxon>Nesidiocoris</taxon>
    </lineage>
</organism>
<evidence type="ECO:0000259" key="11">
    <source>
        <dbReference type="SMART" id="SM00918"/>
    </source>
</evidence>
<dbReference type="Gene3D" id="3.40.190.10">
    <property type="entry name" value="Periplasmic binding protein-like II"/>
    <property type="match status" value="1"/>
</dbReference>
<dbReference type="Proteomes" id="UP000479000">
    <property type="component" value="Unassembled WGS sequence"/>
</dbReference>
<comment type="subcellular location">
    <subcellularLocation>
        <location evidence="1">Membrane</location>
        <topology evidence="1">Multi-pass membrane protein</topology>
    </subcellularLocation>
</comment>
<evidence type="ECO:0000256" key="9">
    <source>
        <dbReference type="ARBA" id="ARBA00023286"/>
    </source>
</evidence>
<dbReference type="SUPFAM" id="SSF53822">
    <property type="entry name" value="Periplasmic binding protein-like I"/>
    <property type="match status" value="1"/>
</dbReference>
<evidence type="ECO:0000256" key="4">
    <source>
        <dbReference type="ARBA" id="ARBA00022989"/>
    </source>
</evidence>
<keyword evidence="2" id="KW-0813">Transport</keyword>
<evidence type="ECO:0000256" key="10">
    <source>
        <dbReference type="ARBA" id="ARBA00023303"/>
    </source>
</evidence>
<keyword evidence="5" id="KW-0406">Ion transport</keyword>
<proteinExistence type="predicted"/>
<dbReference type="SUPFAM" id="SSF53850">
    <property type="entry name" value="Periplasmic binding protein-like II"/>
    <property type="match status" value="1"/>
</dbReference>
<feature type="domain" description="Ionotropic glutamate receptor L-glutamate and glycine-binding" evidence="11">
    <location>
        <begin position="92"/>
        <end position="150"/>
    </location>
</feature>
<reference evidence="12 13" key="1">
    <citation type="submission" date="2020-02" db="EMBL/GenBank/DDBJ databases">
        <authorList>
            <person name="Ferguson B K."/>
        </authorList>
    </citation>
    <scope>NUCLEOTIDE SEQUENCE [LARGE SCALE GENOMIC DNA]</scope>
</reference>
<keyword evidence="6" id="KW-0472">Membrane</keyword>
<keyword evidence="4" id="KW-1133">Transmembrane helix</keyword>
<evidence type="ECO:0000256" key="3">
    <source>
        <dbReference type="ARBA" id="ARBA00022692"/>
    </source>
</evidence>
<evidence type="ECO:0000256" key="8">
    <source>
        <dbReference type="ARBA" id="ARBA00023180"/>
    </source>
</evidence>
<evidence type="ECO:0000256" key="7">
    <source>
        <dbReference type="ARBA" id="ARBA00023170"/>
    </source>
</evidence>
<dbReference type="GO" id="GO:0016020">
    <property type="term" value="C:membrane"/>
    <property type="evidence" value="ECO:0007669"/>
    <property type="project" value="UniProtKB-SubCell"/>
</dbReference>
<keyword evidence="10" id="KW-0407">Ion channel</keyword>
<evidence type="ECO:0000313" key="12">
    <source>
        <dbReference type="EMBL" id="CAB0014001.1"/>
    </source>
</evidence>
<sequence length="279" mass="32700">MESFCLQIEMEGMTGKIRFDEMGNRKDFSMHISELTKSGLKKIGTWDTEQGVSYSRTKEEMEGAVYQSISNKTFIVVSRLLLSRRWALAAQVFIVGLSTDRYEGYSMDLIDEIAKELNFKYKFVLAPDGQYGSYNKETKQWNGLIRELRERPHPNNGRGERARDKTERKPFLMKKREERKIRTKEKTVRLAKFHAYFQSTGVDVLKHVDHPKKKKKEMRRKGDPPECYSMLTESIQRSRTSVKFIIQVKVLIGSENVRLEKRNTPTMDMEYKVWKSSAN</sequence>
<dbReference type="EMBL" id="CADCXU010027061">
    <property type="protein sequence ID" value="CAB0014001.1"/>
    <property type="molecule type" value="Genomic_DNA"/>
</dbReference>
<evidence type="ECO:0000256" key="5">
    <source>
        <dbReference type="ARBA" id="ARBA00023065"/>
    </source>
</evidence>